<accession>A0AAI9ID33</accession>
<sequence>MPVIFCAFVLGPTATFLGLVANINKLSSHLENSLPVRLFFVSAAYPALFVVQCYVVKFCMLNSNKMCGVLIAWSGLTIFIFSLFFIGFF</sequence>
<organism evidence="2 3">
    <name type="scientific">Herbaspirillum frisingense GSF30</name>
    <dbReference type="NCBI Taxonomy" id="864073"/>
    <lineage>
        <taxon>Bacteria</taxon>
        <taxon>Pseudomonadati</taxon>
        <taxon>Pseudomonadota</taxon>
        <taxon>Betaproteobacteria</taxon>
        <taxon>Burkholderiales</taxon>
        <taxon>Oxalobacteraceae</taxon>
        <taxon>Herbaspirillum</taxon>
    </lineage>
</organism>
<dbReference type="AlphaFoldDB" id="A0AAI9ID33"/>
<dbReference type="EMBL" id="AEEC02000020">
    <property type="protein sequence ID" value="EOA03962.1"/>
    <property type="molecule type" value="Genomic_DNA"/>
</dbReference>
<protein>
    <submittedName>
        <fullName evidence="2">Uncharacterized protein</fullName>
    </submittedName>
</protein>
<dbReference type="Proteomes" id="UP000006772">
    <property type="component" value="Unassembled WGS sequence"/>
</dbReference>
<feature type="transmembrane region" description="Helical" evidence="1">
    <location>
        <begin position="67"/>
        <end position="88"/>
    </location>
</feature>
<feature type="transmembrane region" description="Helical" evidence="1">
    <location>
        <begin position="34"/>
        <end position="55"/>
    </location>
</feature>
<keyword evidence="1" id="KW-1133">Transmembrane helix</keyword>
<evidence type="ECO:0000313" key="3">
    <source>
        <dbReference type="Proteomes" id="UP000006772"/>
    </source>
</evidence>
<name>A0AAI9ID33_9BURK</name>
<keyword evidence="1" id="KW-0472">Membrane</keyword>
<comment type="caution">
    <text evidence="2">The sequence shown here is derived from an EMBL/GenBank/DDBJ whole genome shotgun (WGS) entry which is preliminary data.</text>
</comment>
<gene>
    <name evidence="2" type="ORF">HFRIS_014824</name>
</gene>
<proteinExistence type="predicted"/>
<evidence type="ECO:0000313" key="2">
    <source>
        <dbReference type="EMBL" id="EOA03962.1"/>
    </source>
</evidence>
<reference evidence="2 3" key="1">
    <citation type="journal article" date="2013" name="Front. Microbiol.">
        <title>The genome of the endophytic bacterium H. frisingense GSF30(T) identifies diverse strategies in the Herbaspirillum genus to interact with plants.</title>
        <authorList>
            <person name="Straub D."/>
            <person name="Rothballer M."/>
            <person name="Hartmann A."/>
            <person name="Ludewig U."/>
        </authorList>
    </citation>
    <scope>NUCLEOTIDE SEQUENCE [LARGE SCALE GENOMIC DNA]</scope>
    <source>
        <strain evidence="2 3">GSF30</strain>
    </source>
</reference>
<evidence type="ECO:0000256" key="1">
    <source>
        <dbReference type="SAM" id="Phobius"/>
    </source>
</evidence>
<keyword evidence="1" id="KW-0812">Transmembrane</keyword>